<keyword evidence="2" id="KW-1185">Reference proteome</keyword>
<comment type="caution">
    <text evidence="1">The sequence shown here is derived from an EMBL/GenBank/DDBJ whole genome shotgun (WGS) entry which is preliminary data.</text>
</comment>
<reference evidence="1" key="2">
    <citation type="submission" date="2020-11" db="EMBL/GenBank/DDBJ databases">
        <authorList>
            <person name="McCartney M.A."/>
            <person name="Auch B."/>
            <person name="Kono T."/>
            <person name="Mallez S."/>
            <person name="Becker A."/>
            <person name="Gohl D.M."/>
            <person name="Silverstein K.A.T."/>
            <person name="Koren S."/>
            <person name="Bechman K.B."/>
            <person name="Herman A."/>
            <person name="Abrahante J.E."/>
            <person name="Garbe J."/>
        </authorList>
    </citation>
    <scope>NUCLEOTIDE SEQUENCE</scope>
    <source>
        <strain evidence="1">Duluth1</strain>
        <tissue evidence="1">Whole animal</tissue>
    </source>
</reference>
<evidence type="ECO:0000313" key="2">
    <source>
        <dbReference type="Proteomes" id="UP000828390"/>
    </source>
</evidence>
<dbReference type="Proteomes" id="UP000828390">
    <property type="component" value="Unassembled WGS sequence"/>
</dbReference>
<evidence type="ECO:0000313" key="1">
    <source>
        <dbReference type="EMBL" id="KAH3787486.1"/>
    </source>
</evidence>
<protein>
    <submittedName>
        <fullName evidence="1">Uncharacterized protein</fullName>
    </submittedName>
</protein>
<accession>A0A9D4EX64</accession>
<dbReference type="EMBL" id="JAIWYP010000008">
    <property type="protein sequence ID" value="KAH3787486.1"/>
    <property type="molecule type" value="Genomic_DNA"/>
</dbReference>
<gene>
    <name evidence="1" type="ORF">DPMN_165610</name>
</gene>
<proteinExistence type="predicted"/>
<name>A0A9D4EX64_DREPO</name>
<dbReference type="AlphaFoldDB" id="A0A9D4EX64"/>
<reference evidence="1" key="1">
    <citation type="journal article" date="2019" name="bioRxiv">
        <title>The Genome of the Zebra Mussel, Dreissena polymorpha: A Resource for Invasive Species Research.</title>
        <authorList>
            <person name="McCartney M.A."/>
            <person name="Auch B."/>
            <person name="Kono T."/>
            <person name="Mallez S."/>
            <person name="Zhang Y."/>
            <person name="Obille A."/>
            <person name="Becker A."/>
            <person name="Abrahante J.E."/>
            <person name="Garbe J."/>
            <person name="Badalamenti J.P."/>
            <person name="Herman A."/>
            <person name="Mangelson H."/>
            <person name="Liachko I."/>
            <person name="Sullivan S."/>
            <person name="Sone E.D."/>
            <person name="Koren S."/>
            <person name="Silverstein K.A.T."/>
            <person name="Beckman K.B."/>
            <person name="Gohl D.M."/>
        </authorList>
    </citation>
    <scope>NUCLEOTIDE SEQUENCE</scope>
    <source>
        <strain evidence="1">Duluth1</strain>
        <tissue evidence="1">Whole animal</tissue>
    </source>
</reference>
<sequence length="171" mass="19768">MISCSGLLAKSIVHDRCRCLLIRPCRSLSSKFVHLILTVLPRRVPTLIHGFRLVLQFYLCFSHWNHSIPRFLNAEKYGEYLKISPNQKLRNILEAISIQYLIRNSGLDFSKLPIQDPDFNKLFLTIPSASKSVSVPYSILEQWEGRERRALGLSNQIDLMLATILRLVCDW</sequence>
<organism evidence="1 2">
    <name type="scientific">Dreissena polymorpha</name>
    <name type="common">Zebra mussel</name>
    <name type="synonym">Mytilus polymorpha</name>
    <dbReference type="NCBI Taxonomy" id="45954"/>
    <lineage>
        <taxon>Eukaryota</taxon>
        <taxon>Metazoa</taxon>
        <taxon>Spiralia</taxon>
        <taxon>Lophotrochozoa</taxon>
        <taxon>Mollusca</taxon>
        <taxon>Bivalvia</taxon>
        <taxon>Autobranchia</taxon>
        <taxon>Heteroconchia</taxon>
        <taxon>Euheterodonta</taxon>
        <taxon>Imparidentia</taxon>
        <taxon>Neoheterodontei</taxon>
        <taxon>Myida</taxon>
        <taxon>Dreissenoidea</taxon>
        <taxon>Dreissenidae</taxon>
        <taxon>Dreissena</taxon>
    </lineage>
</organism>